<name>A0A917EWR8_9MICO</name>
<evidence type="ECO:0000313" key="2">
    <source>
        <dbReference type="EMBL" id="GGF23033.1"/>
    </source>
</evidence>
<feature type="transmembrane region" description="Helical" evidence="1">
    <location>
        <begin position="89"/>
        <end position="114"/>
    </location>
</feature>
<keyword evidence="1" id="KW-0472">Membrane</keyword>
<dbReference type="AlphaFoldDB" id="A0A917EWR8"/>
<feature type="transmembrane region" description="Helical" evidence="1">
    <location>
        <begin position="120"/>
        <end position="139"/>
    </location>
</feature>
<organism evidence="2 3">
    <name type="scientific">Subtercola lobariae</name>
    <dbReference type="NCBI Taxonomy" id="1588641"/>
    <lineage>
        <taxon>Bacteria</taxon>
        <taxon>Bacillati</taxon>
        <taxon>Actinomycetota</taxon>
        <taxon>Actinomycetes</taxon>
        <taxon>Micrococcales</taxon>
        <taxon>Microbacteriaceae</taxon>
        <taxon>Subtercola</taxon>
    </lineage>
</organism>
<keyword evidence="3" id="KW-1185">Reference proteome</keyword>
<proteinExistence type="predicted"/>
<protein>
    <submittedName>
        <fullName evidence="2">Uncharacterized protein</fullName>
    </submittedName>
</protein>
<keyword evidence="1" id="KW-1133">Transmembrane helix</keyword>
<sequence length="149" mass="15519">MKLTKRITGLRTNAFAALVGLLIAFVLGTTLYGQVPKDAQGRGLFGAFGEVIISGPVLLILHAIVGTLIIVSAATAVIRAILIRNPGFVALMSVAFLAVLLAWFAGSAFANTLAPSAARAMEWSTAVAVLLYAIFLFVCTPQSAKAGEQ</sequence>
<dbReference type="RefSeq" id="WP_188676241.1">
    <property type="nucleotide sequence ID" value="NZ_BMGP01000002.1"/>
</dbReference>
<reference evidence="2 3" key="1">
    <citation type="journal article" date="2014" name="Int. J. Syst. Evol. Microbiol.">
        <title>Complete genome sequence of Corynebacterium casei LMG S-19264T (=DSM 44701T), isolated from a smear-ripened cheese.</title>
        <authorList>
            <consortium name="US DOE Joint Genome Institute (JGI-PGF)"/>
            <person name="Walter F."/>
            <person name="Albersmeier A."/>
            <person name="Kalinowski J."/>
            <person name="Ruckert C."/>
        </authorList>
    </citation>
    <scope>NUCLEOTIDE SEQUENCE [LARGE SCALE GENOMIC DNA]</scope>
    <source>
        <strain evidence="2 3">CGMCC 1.12976</strain>
    </source>
</reference>
<gene>
    <name evidence="2" type="ORF">GCM10011399_15800</name>
</gene>
<accession>A0A917EWR8</accession>
<keyword evidence="1" id="KW-0812">Transmembrane</keyword>
<evidence type="ECO:0000313" key="3">
    <source>
        <dbReference type="Proteomes" id="UP000598775"/>
    </source>
</evidence>
<dbReference type="Proteomes" id="UP000598775">
    <property type="component" value="Unassembled WGS sequence"/>
</dbReference>
<feature type="transmembrane region" description="Helical" evidence="1">
    <location>
        <begin position="57"/>
        <end position="82"/>
    </location>
</feature>
<dbReference type="EMBL" id="BMGP01000002">
    <property type="protein sequence ID" value="GGF23033.1"/>
    <property type="molecule type" value="Genomic_DNA"/>
</dbReference>
<evidence type="ECO:0000256" key="1">
    <source>
        <dbReference type="SAM" id="Phobius"/>
    </source>
</evidence>
<comment type="caution">
    <text evidence="2">The sequence shown here is derived from an EMBL/GenBank/DDBJ whole genome shotgun (WGS) entry which is preliminary data.</text>
</comment>